<dbReference type="EMBL" id="MU006326">
    <property type="protein sequence ID" value="KAF2847421.1"/>
    <property type="molecule type" value="Genomic_DNA"/>
</dbReference>
<dbReference type="AlphaFoldDB" id="A0A6A7AVU8"/>
<evidence type="ECO:0000313" key="1">
    <source>
        <dbReference type="EMBL" id="KAF2847421.1"/>
    </source>
</evidence>
<organism evidence="1 2">
    <name type="scientific">Plenodomus tracheiphilus IPT5</name>
    <dbReference type="NCBI Taxonomy" id="1408161"/>
    <lineage>
        <taxon>Eukaryota</taxon>
        <taxon>Fungi</taxon>
        <taxon>Dikarya</taxon>
        <taxon>Ascomycota</taxon>
        <taxon>Pezizomycotina</taxon>
        <taxon>Dothideomycetes</taxon>
        <taxon>Pleosporomycetidae</taxon>
        <taxon>Pleosporales</taxon>
        <taxon>Pleosporineae</taxon>
        <taxon>Leptosphaeriaceae</taxon>
        <taxon>Plenodomus</taxon>
    </lineage>
</organism>
<dbReference type="SUPFAM" id="SSF51735">
    <property type="entry name" value="NAD(P)-binding Rossmann-fold domains"/>
    <property type="match status" value="1"/>
</dbReference>
<accession>A0A6A7AVU8</accession>
<dbReference type="OrthoDB" id="1933717at2759"/>
<keyword evidence="2" id="KW-1185">Reference proteome</keyword>
<dbReference type="Proteomes" id="UP000799423">
    <property type="component" value="Unassembled WGS sequence"/>
</dbReference>
<evidence type="ECO:0008006" key="3">
    <source>
        <dbReference type="Google" id="ProtNLM"/>
    </source>
</evidence>
<proteinExistence type="predicted"/>
<protein>
    <recommendedName>
        <fullName evidence="3">NAD(P)-binding protein</fullName>
    </recommendedName>
</protein>
<dbReference type="InterPro" id="IPR036291">
    <property type="entry name" value="NAD(P)-bd_dom_sf"/>
</dbReference>
<gene>
    <name evidence="1" type="ORF">T440DRAFT_492034</name>
</gene>
<name>A0A6A7AVU8_9PLEO</name>
<sequence length="195" mass="21024">MVSDTPPFPTPVKLGHNKAQPIGDSSFAALSPQGTSILTARFFARAGAARVGLRGHREGPLLDNNAAIEKESPGTRVFIQSTDVIDETALHSAFDTFTKDGNINTAVAKAFIRNAVPDAHVAINSWGNHLRRNDTSASYCDTVLPAKPNLGVFHTQPGVILTETNLRVGSADTSFNLELSTPEARFLKGKFLWRN</sequence>
<evidence type="ECO:0000313" key="2">
    <source>
        <dbReference type="Proteomes" id="UP000799423"/>
    </source>
</evidence>
<dbReference type="Gene3D" id="3.40.50.720">
    <property type="entry name" value="NAD(P)-binding Rossmann-like Domain"/>
    <property type="match status" value="1"/>
</dbReference>
<reference evidence="1" key="1">
    <citation type="submission" date="2020-01" db="EMBL/GenBank/DDBJ databases">
        <authorList>
            <consortium name="DOE Joint Genome Institute"/>
            <person name="Haridas S."/>
            <person name="Albert R."/>
            <person name="Binder M."/>
            <person name="Bloem J."/>
            <person name="Labutti K."/>
            <person name="Salamov A."/>
            <person name="Andreopoulos B."/>
            <person name="Baker S.E."/>
            <person name="Barry K."/>
            <person name="Bills G."/>
            <person name="Bluhm B.H."/>
            <person name="Cannon C."/>
            <person name="Castanera R."/>
            <person name="Culley D.E."/>
            <person name="Daum C."/>
            <person name="Ezra D."/>
            <person name="Gonzalez J.B."/>
            <person name="Henrissat B."/>
            <person name="Kuo A."/>
            <person name="Liang C."/>
            <person name="Lipzen A."/>
            <person name="Lutzoni F."/>
            <person name="Magnuson J."/>
            <person name="Mondo S."/>
            <person name="Nolan M."/>
            <person name="Ohm R."/>
            <person name="Pangilinan J."/>
            <person name="Park H.-J."/>
            <person name="Ramirez L."/>
            <person name="Alfaro M."/>
            <person name="Sun H."/>
            <person name="Tritt A."/>
            <person name="Yoshinaga Y."/>
            <person name="Zwiers L.-H."/>
            <person name="Turgeon B.G."/>
            <person name="Goodwin S.B."/>
            <person name="Spatafora J.W."/>
            <person name="Crous P.W."/>
            <person name="Grigoriev I.V."/>
        </authorList>
    </citation>
    <scope>NUCLEOTIDE SEQUENCE</scope>
    <source>
        <strain evidence="1">IPT5</strain>
    </source>
</reference>